<keyword evidence="3" id="KW-1185">Reference proteome</keyword>
<dbReference type="Proteomes" id="UP000242682">
    <property type="component" value="Unassembled WGS sequence"/>
</dbReference>
<name>A0A2P8H6H3_9BACL</name>
<sequence>MKYIYWFLKAGIFYSFYFPAQYLFNFYGWWPVVAGMLVWLTIDGKLNKKLDKIKERELF</sequence>
<keyword evidence="1" id="KW-0812">Transmembrane</keyword>
<gene>
    <name evidence="2" type="ORF">B0H99_10127</name>
</gene>
<reference evidence="2 3" key="1">
    <citation type="submission" date="2018-03" db="EMBL/GenBank/DDBJ databases">
        <title>Genomic Encyclopedia of Type Strains, Phase III (KMG-III): the genomes of soil and plant-associated and newly described type strains.</title>
        <authorList>
            <person name="Whitman W."/>
        </authorList>
    </citation>
    <scope>NUCLEOTIDE SEQUENCE [LARGE SCALE GENOMIC DNA]</scope>
    <source>
        <strain evidence="2 3">CGMCC 1.12259</strain>
    </source>
</reference>
<evidence type="ECO:0000313" key="3">
    <source>
        <dbReference type="Proteomes" id="UP000242682"/>
    </source>
</evidence>
<proteinExistence type="predicted"/>
<evidence type="ECO:0000313" key="2">
    <source>
        <dbReference type="EMBL" id="PSL41784.1"/>
    </source>
</evidence>
<dbReference type="RefSeq" id="WP_106531594.1">
    <property type="nucleotide sequence ID" value="NZ_PYAT01000001.1"/>
</dbReference>
<feature type="transmembrane region" description="Helical" evidence="1">
    <location>
        <begin position="20"/>
        <end position="42"/>
    </location>
</feature>
<dbReference type="EMBL" id="PYAT01000001">
    <property type="protein sequence ID" value="PSL41784.1"/>
    <property type="molecule type" value="Genomic_DNA"/>
</dbReference>
<keyword evidence="1" id="KW-1133">Transmembrane helix</keyword>
<keyword evidence="1" id="KW-0472">Membrane</keyword>
<comment type="caution">
    <text evidence="2">The sequence shown here is derived from an EMBL/GenBank/DDBJ whole genome shotgun (WGS) entry which is preliminary data.</text>
</comment>
<dbReference type="AlphaFoldDB" id="A0A2P8H6H3"/>
<protein>
    <submittedName>
        <fullName evidence="2">Uncharacterized protein</fullName>
    </submittedName>
</protein>
<accession>A0A2P8H6H3</accession>
<evidence type="ECO:0000256" key="1">
    <source>
        <dbReference type="SAM" id="Phobius"/>
    </source>
</evidence>
<organism evidence="2 3">
    <name type="scientific">Planomicrobium soli</name>
    <dbReference type="NCBI Taxonomy" id="1176648"/>
    <lineage>
        <taxon>Bacteria</taxon>
        <taxon>Bacillati</taxon>
        <taxon>Bacillota</taxon>
        <taxon>Bacilli</taxon>
        <taxon>Bacillales</taxon>
        <taxon>Caryophanaceae</taxon>
        <taxon>Planomicrobium</taxon>
    </lineage>
</organism>
<dbReference type="OrthoDB" id="2936892at2"/>